<protein>
    <submittedName>
        <fullName evidence="2">Uncharacterized protein</fullName>
    </submittedName>
</protein>
<evidence type="ECO:0000256" key="1">
    <source>
        <dbReference type="SAM" id="Phobius"/>
    </source>
</evidence>
<dbReference type="SUPFAM" id="SSF53335">
    <property type="entry name" value="S-adenosyl-L-methionine-dependent methyltransferases"/>
    <property type="match status" value="1"/>
</dbReference>
<evidence type="ECO:0000313" key="2">
    <source>
        <dbReference type="EMBL" id="GAI86604.1"/>
    </source>
</evidence>
<sequence length="128" mass="14531">MGERRSKSWYEFEHGKTGVDKFNKGIHAIRARALAKLIAADKPQRIFEFAAGGSILALEVLKLLPFSKYWWTDFSTPAIVDAKIKLKDFPVFIDSKDIDEDYENTIWHAFDVILFAGAFTILSLICSS</sequence>
<keyword evidence="1" id="KW-0472">Membrane</keyword>
<proteinExistence type="predicted"/>
<reference evidence="2" key="1">
    <citation type="journal article" date="2014" name="Front. Microbiol.">
        <title>High frequency of phylogenetically diverse reductive dehalogenase-homologous genes in deep subseafloor sedimentary metagenomes.</title>
        <authorList>
            <person name="Kawai M."/>
            <person name="Futagami T."/>
            <person name="Toyoda A."/>
            <person name="Takaki Y."/>
            <person name="Nishi S."/>
            <person name="Hori S."/>
            <person name="Arai W."/>
            <person name="Tsubouchi T."/>
            <person name="Morono Y."/>
            <person name="Uchiyama I."/>
            <person name="Ito T."/>
            <person name="Fujiyama A."/>
            <person name="Inagaki F."/>
            <person name="Takami H."/>
        </authorList>
    </citation>
    <scope>NUCLEOTIDE SEQUENCE</scope>
    <source>
        <strain evidence="2">Expedition CK06-06</strain>
    </source>
</reference>
<organism evidence="2">
    <name type="scientific">marine sediment metagenome</name>
    <dbReference type="NCBI Taxonomy" id="412755"/>
    <lineage>
        <taxon>unclassified sequences</taxon>
        <taxon>metagenomes</taxon>
        <taxon>ecological metagenomes</taxon>
    </lineage>
</organism>
<feature type="transmembrane region" description="Helical" evidence="1">
    <location>
        <begin position="106"/>
        <end position="126"/>
    </location>
</feature>
<dbReference type="Gene3D" id="3.40.50.150">
    <property type="entry name" value="Vaccinia Virus protein VP39"/>
    <property type="match status" value="1"/>
</dbReference>
<dbReference type="InterPro" id="IPR029063">
    <property type="entry name" value="SAM-dependent_MTases_sf"/>
</dbReference>
<gene>
    <name evidence="2" type="ORF">S12H4_15251</name>
</gene>
<name>X1U2U3_9ZZZZ</name>
<keyword evidence="1" id="KW-1133">Transmembrane helix</keyword>
<dbReference type="AlphaFoldDB" id="X1U2U3"/>
<comment type="caution">
    <text evidence="2">The sequence shown here is derived from an EMBL/GenBank/DDBJ whole genome shotgun (WGS) entry which is preliminary data.</text>
</comment>
<dbReference type="EMBL" id="BARW01007313">
    <property type="protein sequence ID" value="GAI86604.1"/>
    <property type="molecule type" value="Genomic_DNA"/>
</dbReference>
<accession>X1U2U3</accession>
<feature type="non-terminal residue" evidence="2">
    <location>
        <position position="128"/>
    </location>
</feature>
<keyword evidence="1" id="KW-0812">Transmembrane</keyword>